<dbReference type="GO" id="GO:0005524">
    <property type="term" value="F:ATP binding"/>
    <property type="evidence" value="ECO:0007669"/>
    <property type="project" value="UniProtKB-KW"/>
</dbReference>
<dbReference type="InParanoid" id="A0A669AZ26"/>
<dbReference type="Proteomes" id="UP000005207">
    <property type="component" value="Unplaced"/>
</dbReference>
<dbReference type="PANTHER" id="PTHR47642">
    <property type="entry name" value="ATP-DEPENDENT DNA HELICASE"/>
    <property type="match status" value="1"/>
</dbReference>
<accession>A0A669AZ26</accession>
<keyword evidence="8" id="KW-0413">Isomerase</keyword>
<name>A0A669AZ26_ORENI</name>
<keyword evidence="9" id="KW-0233">DNA recombination</keyword>
<comment type="catalytic activity">
    <reaction evidence="9">
        <text>ATP + H2O = ADP + phosphate + H(+)</text>
        <dbReference type="Rhea" id="RHEA:13065"/>
        <dbReference type="ChEBI" id="CHEBI:15377"/>
        <dbReference type="ChEBI" id="CHEBI:15378"/>
        <dbReference type="ChEBI" id="CHEBI:30616"/>
        <dbReference type="ChEBI" id="CHEBI:43474"/>
        <dbReference type="ChEBI" id="CHEBI:456216"/>
        <dbReference type="EC" id="5.6.2.3"/>
    </reaction>
</comment>
<proteinExistence type="inferred from homology"/>
<dbReference type="AlphaFoldDB" id="A0A669AZ26"/>
<dbReference type="GO" id="GO:0016787">
    <property type="term" value="F:hydrolase activity"/>
    <property type="evidence" value="ECO:0007669"/>
    <property type="project" value="UniProtKB-KW"/>
</dbReference>
<dbReference type="Gene3D" id="3.60.10.10">
    <property type="entry name" value="Endonuclease/exonuclease/phosphatase"/>
    <property type="match status" value="1"/>
</dbReference>
<dbReference type="GO" id="GO:0043139">
    <property type="term" value="F:5'-3' DNA helicase activity"/>
    <property type="evidence" value="ECO:0007669"/>
    <property type="project" value="UniProtKB-EC"/>
</dbReference>
<keyword evidence="2 9" id="KW-0227">DNA damage</keyword>
<feature type="domain" description="DNA helicase Pif1-like 2B" evidence="12">
    <location>
        <begin position="177"/>
        <end position="206"/>
    </location>
</feature>
<dbReference type="PANTHER" id="PTHR47642:SF5">
    <property type="entry name" value="ATP-DEPENDENT DNA HELICASE"/>
    <property type="match status" value="1"/>
</dbReference>
<organism evidence="13 14">
    <name type="scientific">Oreochromis niloticus</name>
    <name type="common">Nile tilapia</name>
    <name type="synonym">Tilapia nilotica</name>
    <dbReference type="NCBI Taxonomy" id="8128"/>
    <lineage>
        <taxon>Eukaryota</taxon>
        <taxon>Metazoa</taxon>
        <taxon>Chordata</taxon>
        <taxon>Craniata</taxon>
        <taxon>Vertebrata</taxon>
        <taxon>Euteleostomi</taxon>
        <taxon>Actinopterygii</taxon>
        <taxon>Neopterygii</taxon>
        <taxon>Teleostei</taxon>
        <taxon>Neoteleostei</taxon>
        <taxon>Acanthomorphata</taxon>
        <taxon>Ovalentaria</taxon>
        <taxon>Cichlomorphae</taxon>
        <taxon>Cichliformes</taxon>
        <taxon>Cichlidae</taxon>
        <taxon>African cichlids</taxon>
        <taxon>Pseudocrenilabrinae</taxon>
        <taxon>Oreochromini</taxon>
        <taxon>Oreochromis</taxon>
    </lineage>
</organism>
<evidence type="ECO:0000256" key="2">
    <source>
        <dbReference type="ARBA" id="ARBA00022763"/>
    </source>
</evidence>
<dbReference type="InterPro" id="IPR036691">
    <property type="entry name" value="Endo/exonu/phosph_ase_sf"/>
</dbReference>
<dbReference type="InterPro" id="IPR051055">
    <property type="entry name" value="PIF1_helicase"/>
</dbReference>
<dbReference type="Pfam" id="PF05970">
    <property type="entry name" value="PIF1"/>
    <property type="match status" value="1"/>
</dbReference>
<keyword evidence="4 9" id="KW-0347">Helicase</keyword>
<keyword evidence="3 9" id="KW-0378">Hydrolase</keyword>
<reference evidence="13" key="1">
    <citation type="submission" date="2025-08" db="UniProtKB">
        <authorList>
            <consortium name="Ensembl"/>
        </authorList>
    </citation>
    <scope>IDENTIFICATION</scope>
</reference>
<evidence type="ECO:0000256" key="6">
    <source>
        <dbReference type="ARBA" id="ARBA00023125"/>
    </source>
</evidence>
<dbReference type="Pfam" id="PF03372">
    <property type="entry name" value="Exo_endo_phos"/>
    <property type="match status" value="1"/>
</dbReference>
<feature type="domain" description="Endonuclease/exonuclease/phosphatase" evidence="10">
    <location>
        <begin position="382"/>
        <end position="562"/>
    </location>
</feature>
<evidence type="ECO:0000313" key="14">
    <source>
        <dbReference type="Proteomes" id="UP000005207"/>
    </source>
</evidence>
<evidence type="ECO:0000256" key="3">
    <source>
        <dbReference type="ARBA" id="ARBA00022801"/>
    </source>
</evidence>
<dbReference type="EC" id="5.6.2.3" evidence="9"/>
<dbReference type="GO" id="GO:0006310">
    <property type="term" value="P:DNA recombination"/>
    <property type="evidence" value="ECO:0007669"/>
    <property type="project" value="UniProtKB-KW"/>
</dbReference>
<dbReference type="InterPro" id="IPR027417">
    <property type="entry name" value="P-loop_NTPase"/>
</dbReference>
<dbReference type="GO" id="GO:0000723">
    <property type="term" value="P:telomere maintenance"/>
    <property type="evidence" value="ECO:0007669"/>
    <property type="project" value="InterPro"/>
</dbReference>
<reference evidence="13" key="2">
    <citation type="submission" date="2025-09" db="UniProtKB">
        <authorList>
            <consortium name="Ensembl"/>
        </authorList>
    </citation>
    <scope>IDENTIFICATION</scope>
</reference>
<dbReference type="InterPro" id="IPR049163">
    <property type="entry name" value="Pif1-like_2B_dom"/>
</dbReference>
<evidence type="ECO:0000256" key="5">
    <source>
        <dbReference type="ARBA" id="ARBA00022840"/>
    </source>
</evidence>
<feature type="domain" description="DNA helicase Pif1-like DEAD-box helicase" evidence="11">
    <location>
        <begin position="1"/>
        <end position="86"/>
    </location>
</feature>
<protein>
    <recommendedName>
        <fullName evidence="9">ATP-dependent DNA helicase</fullName>
        <ecNumber evidence="9">5.6.2.3</ecNumber>
    </recommendedName>
</protein>
<evidence type="ECO:0000259" key="10">
    <source>
        <dbReference type="Pfam" id="PF03372"/>
    </source>
</evidence>
<dbReference type="InterPro" id="IPR005135">
    <property type="entry name" value="Endo/exonuclease/phosphatase"/>
</dbReference>
<keyword evidence="5 9" id="KW-0067">ATP-binding</keyword>
<evidence type="ECO:0000256" key="4">
    <source>
        <dbReference type="ARBA" id="ARBA00022806"/>
    </source>
</evidence>
<dbReference type="CDD" id="cd18809">
    <property type="entry name" value="SF1_C_RecD"/>
    <property type="match status" value="1"/>
</dbReference>
<evidence type="ECO:0000256" key="7">
    <source>
        <dbReference type="ARBA" id="ARBA00023204"/>
    </source>
</evidence>
<dbReference type="Pfam" id="PF21530">
    <property type="entry name" value="Pif1_2B_dom"/>
    <property type="match status" value="1"/>
</dbReference>
<dbReference type="GO" id="GO:0006281">
    <property type="term" value="P:DNA repair"/>
    <property type="evidence" value="ECO:0007669"/>
    <property type="project" value="UniProtKB-KW"/>
</dbReference>
<comment type="cofactor">
    <cofactor evidence="9">
        <name>Mg(2+)</name>
        <dbReference type="ChEBI" id="CHEBI:18420"/>
    </cofactor>
</comment>
<keyword evidence="1 9" id="KW-0547">Nucleotide-binding</keyword>
<evidence type="ECO:0000256" key="8">
    <source>
        <dbReference type="ARBA" id="ARBA00023235"/>
    </source>
</evidence>
<evidence type="ECO:0000259" key="11">
    <source>
        <dbReference type="Pfam" id="PF05970"/>
    </source>
</evidence>
<dbReference type="InterPro" id="IPR010285">
    <property type="entry name" value="DNA_helicase_pif1-like_DEAD"/>
</dbReference>
<dbReference type="SUPFAM" id="SSF52540">
    <property type="entry name" value="P-loop containing nucleoside triphosphate hydrolases"/>
    <property type="match status" value="1"/>
</dbReference>
<dbReference type="GeneTree" id="ENSGT00940000164296"/>
<dbReference type="Gene3D" id="3.40.50.300">
    <property type="entry name" value="P-loop containing nucleotide triphosphate hydrolases"/>
    <property type="match status" value="2"/>
</dbReference>
<evidence type="ECO:0000256" key="1">
    <source>
        <dbReference type="ARBA" id="ARBA00022741"/>
    </source>
</evidence>
<keyword evidence="14" id="KW-1185">Reference proteome</keyword>
<keyword evidence="7 9" id="KW-0234">DNA repair</keyword>
<keyword evidence="6" id="KW-0238">DNA-binding</keyword>
<evidence type="ECO:0000259" key="12">
    <source>
        <dbReference type="Pfam" id="PF21530"/>
    </source>
</evidence>
<evidence type="ECO:0000313" key="13">
    <source>
        <dbReference type="Ensembl" id="ENSONIP00000028394.1"/>
    </source>
</evidence>
<dbReference type="Ensembl" id="ENSONIT00000058339.1">
    <property type="protein sequence ID" value="ENSONIP00000028394.1"/>
    <property type="gene ID" value="ENSONIG00000032818.1"/>
</dbReference>
<sequence length="580" mass="65557">MVSKPLFAYVDARLKQIKGTQRPFGGMSVLAVGDFYQLPPVRQSKPLCVYDPEQIDLWQEHFQMITLTEIMRQKDDVAFAEMLNRIRVKEKTDELSQCDRDLLSQAVTAPEECPIEVLHIYATNKNVESHNTDTLKKLHSNIIIINADDFQKDKRTGRMARRDKPFTGGRNDLPDTLNVAEGARVMLTRNLDTLNGLVNGAFGILIKVVRSENDGQIIKLGLRMDNRQPMRNNRSANAASDDLVYIERAEESLKFKGAVRRQFPVKLPFACTIHKTQGLTTQTAVVSMKNIFEPGMAYVALSRVTSLSGLYLQDLDENKIYANPEVTAALQTMRQASVAEMMPLLQVRETASRPDTLTLIHHNTEGLPSHISDIKSHHEMCLADVLCLTESHLQGSFVADSLHLDGYTMFKRNRHLSYTNFPHMASRSGGGVVVYLRNHFQVQVKQYLHNVTDLEFLVLKVQAPFPALIAVVYRPPDYSLTPFMQNLVSLLDSLEIMDCHPIIVCGDFNESQLQSGRKQILEQFQLRGYSQLITSATTDKNTLLDLIFISQPQQSLYSGVLRTYYSYHNPVFCVLSSSQS</sequence>
<comment type="similarity">
    <text evidence="9">Belongs to the helicase family.</text>
</comment>
<dbReference type="SUPFAM" id="SSF56219">
    <property type="entry name" value="DNase I-like"/>
    <property type="match status" value="1"/>
</dbReference>
<evidence type="ECO:0000256" key="9">
    <source>
        <dbReference type="RuleBase" id="RU363044"/>
    </source>
</evidence>